<dbReference type="EMBL" id="JBEYBF010000045">
    <property type="protein sequence ID" value="MEU1956810.1"/>
    <property type="molecule type" value="Genomic_DNA"/>
</dbReference>
<keyword evidence="2" id="KW-1185">Reference proteome</keyword>
<protein>
    <submittedName>
        <fullName evidence="1">Uncharacterized protein</fullName>
    </submittedName>
</protein>
<dbReference type="Proteomes" id="UP001550628">
    <property type="component" value="Unassembled WGS sequence"/>
</dbReference>
<gene>
    <name evidence="1" type="ORF">ABZ510_33785</name>
</gene>
<dbReference type="RefSeq" id="WP_356959890.1">
    <property type="nucleotide sequence ID" value="NZ_JBEYBD010000037.1"/>
</dbReference>
<evidence type="ECO:0000313" key="2">
    <source>
        <dbReference type="Proteomes" id="UP001550628"/>
    </source>
</evidence>
<reference evidence="1 2" key="1">
    <citation type="submission" date="2024-06" db="EMBL/GenBank/DDBJ databases">
        <title>The Natural Products Discovery Center: Release of the First 8490 Sequenced Strains for Exploring Actinobacteria Biosynthetic Diversity.</title>
        <authorList>
            <person name="Kalkreuter E."/>
            <person name="Kautsar S.A."/>
            <person name="Yang D."/>
            <person name="Bader C.D."/>
            <person name="Teijaro C.N."/>
            <person name="Fluegel L."/>
            <person name="Davis C.M."/>
            <person name="Simpson J.R."/>
            <person name="Lauterbach L."/>
            <person name="Steele A.D."/>
            <person name="Gui C."/>
            <person name="Meng S."/>
            <person name="Li G."/>
            <person name="Viehrig K."/>
            <person name="Ye F."/>
            <person name="Su P."/>
            <person name="Kiefer A.F."/>
            <person name="Nichols A."/>
            <person name="Cepeda A.J."/>
            <person name="Yan W."/>
            <person name="Fan B."/>
            <person name="Jiang Y."/>
            <person name="Adhikari A."/>
            <person name="Zheng C.-J."/>
            <person name="Schuster L."/>
            <person name="Cowan T.M."/>
            <person name="Smanski M.J."/>
            <person name="Chevrette M.G."/>
            <person name="De Carvalho L.P.S."/>
            <person name="Shen B."/>
        </authorList>
    </citation>
    <scope>NUCLEOTIDE SEQUENCE [LARGE SCALE GENOMIC DNA]</scope>
    <source>
        <strain evidence="1 2">NPDC019708</strain>
    </source>
</reference>
<evidence type="ECO:0000313" key="1">
    <source>
        <dbReference type="EMBL" id="MEU1956810.1"/>
    </source>
</evidence>
<organism evidence="1 2">
    <name type="scientific">Nocardia rhamnosiphila</name>
    <dbReference type="NCBI Taxonomy" id="426716"/>
    <lineage>
        <taxon>Bacteria</taxon>
        <taxon>Bacillati</taxon>
        <taxon>Actinomycetota</taxon>
        <taxon>Actinomycetes</taxon>
        <taxon>Mycobacteriales</taxon>
        <taxon>Nocardiaceae</taxon>
        <taxon>Nocardia</taxon>
    </lineage>
</organism>
<proteinExistence type="predicted"/>
<accession>A0ABV2X0Y3</accession>
<name>A0ABV2X0Y3_9NOCA</name>
<comment type="caution">
    <text evidence="1">The sequence shown here is derived from an EMBL/GenBank/DDBJ whole genome shotgun (WGS) entry which is preliminary data.</text>
</comment>
<sequence>MKIEIPPQLFGGNPAGLLEYLGLCIDHQPSESAPSWEVSGQSVTLVEAKTLHGPALSRSRFDVSRVPTPGVPGGMPAHMSSEFDRNTHALDQQGTLPSLLKRLSHTLIAVPDAEVPETIRWVSDTLAVCTQENPDGSTEPLFPRHSVHDIRVDNIAHRWAKLPQVLLRLKHNTVAEIVESSKENPAEIAFQSSAALLEGTIFGGLYFAPLLGNLFPRMWGFGAPRLGQIIVYTFGRHISGRGLGAGPNAIDTLHELTHHTTSRGFNTKSLDETGLHKAAYSEAVDWWAWQINQTMLDIFSPATYTDANDFYAPEVHQRWMLNLEQLLSRISTIARHSEDETAQLMLLFPAMDILADGFFGSSGIGQLMIPSRIRKRITAIEAHVPDRIKPVIMAPTYRALAAAEQVADEFFIASPNPDATVESRLQQLWTARRNTTHGFNNNAEILAEHTGRLPSDIVLVPTVYLLDILTDRQRLLERIARMCRNGG</sequence>